<proteinExistence type="predicted"/>
<gene>
    <name evidence="2" type="ORF">Tco_0954303</name>
</gene>
<evidence type="ECO:0000313" key="2">
    <source>
        <dbReference type="EMBL" id="GJT45588.1"/>
    </source>
</evidence>
<dbReference type="EMBL" id="BQNB010015914">
    <property type="protein sequence ID" value="GJT45588.1"/>
    <property type="molecule type" value="Genomic_DNA"/>
</dbReference>
<comment type="caution">
    <text evidence="2">The sequence shown here is derived from an EMBL/GenBank/DDBJ whole genome shotgun (WGS) entry which is preliminary data.</text>
</comment>
<organism evidence="2 3">
    <name type="scientific">Tanacetum coccineum</name>
    <dbReference type="NCBI Taxonomy" id="301880"/>
    <lineage>
        <taxon>Eukaryota</taxon>
        <taxon>Viridiplantae</taxon>
        <taxon>Streptophyta</taxon>
        <taxon>Embryophyta</taxon>
        <taxon>Tracheophyta</taxon>
        <taxon>Spermatophyta</taxon>
        <taxon>Magnoliopsida</taxon>
        <taxon>eudicotyledons</taxon>
        <taxon>Gunneridae</taxon>
        <taxon>Pentapetalae</taxon>
        <taxon>asterids</taxon>
        <taxon>campanulids</taxon>
        <taxon>Asterales</taxon>
        <taxon>Asteraceae</taxon>
        <taxon>Asteroideae</taxon>
        <taxon>Anthemideae</taxon>
        <taxon>Anthemidinae</taxon>
        <taxon>Tanacetum</taxon>
    </lineage>
</organism>
<protein>
    <submittedName>
        <fullName evidence="2">Uncharacterized protein</fullName>
    </submittedName>
</protein>
<reference evidence="2" key="1">
    <citation type="journal article" date="2022" name="Int. J. Mol. Sci.">
        <title>Draft Genome of Tanacetum Coccineum: Genomic Comparison of Closely Related Tanacetum-Family Plants.</title>
        <authorList>
            <person name="Yamashiro T."/>
            <person name="Shiraishi A."/>
            <person name="Nakayama K."/>
            <person name="Satake H."/>
        </authorList>
    </citation>
    <scope>NUCLEOTIDE SEQUENCE</scope>
</reference>
<keyword evidence="3" id="KW-1185">Reference proteome</keyword>
<feature type="compositionally biased region" description="Acidic residues" evidence="1">
    <location>
        <begin position="90"/>
        <end position="103"/>
    </location>
</feature>
<evidence type="ECO:0000256" key="1">
    <source>
        <dbReference type="SAM" id="MobiDB-lite"/>
    </source>
</evidence>
<sequence length="103" mass="11357">MIRLRDLGANMPTGVPYTEDQIMAVVRKGKQRGHIPDVGRVLAGHGRDAISINDPRCTNTDADVDEVKEDKKWLRKVLALLRSDGGANDEPCEDEDADGDEEN</sequence>
<reference evidence="2" key="2">
    <citation type="submission" date="2022-01" db="EMBL/GenBank/DDBJ databases">
        <authorList>
            <person name="Yamashiro T."/>
            <person name="Shiraishi A."/>
            <person name="Satake H."/>
            <person name="Nakayama K."/>
        </authorList>
    </citation>
    <scope>NUCLEOTIDE SEQUENCE</scope>
</reference>
<dbReference type="Proteomes" id="UP001151760">
    <property type="component" value="Unassembled WGS sequence"/>
</dbReference>
<feature type="region of interest" description="Disordered" evidence="1">
    <location>
        <begin position="84"/>
        <end position="103"/>
    </location>
</feature>
<name>A0ABQ5E3K2_9ASTR</name>
<evidence type="ECO:0000313" key="3">
    <source>
        <dbReference type="Proteomes" id="UP001151760"/>
    </source>
</evidence>
<accession>A0ABQ5E3K2</accession>